<feature type="coiled-coil region" evidence="11">
    <location>
        <begin position="66"/>
        <end position="93"/>
    </location>
</feature>
<dbReference type="Gene3D" id="3.40.630.40">
    <property type="entry name" value="Zn-dependent exopeptidases"/>
    <property type="match status" value="1"/>
</dbReference>
<reference evidence="12 13" key="1">
    <citation type="journal article" date="2014" name="Genome Biol. Evol.">
        <title>The secreted proteins of Achlya hypogyna and Thraustotheca clavata identify the ancestral oomycete secretome and reveal gene acquisitions by horizontal gene transfer.</title>
        <authorList>
            <person name="Misner I."/>
            <person name="Blouin N."/>
            <person name="Leonard G."/>
            <person name="Richards T.A."/>
            <person name="Lane C.E."/>
        </authorList>
    </citation>
    <scope>NUCLEOTIDE SEQUENCE [LARGE SCALE GENOMIC DNA]</scope>
    <source>
        <strain evidence="12 13">ATCC 34112</strain>
    </source>
</reference>
<dbReference type="Proteomes" id="UP000243217">
    <property type="component" value="Unassembled WGS sequence"/>
</dbReference>
<evidence type="ECO:0000256" key="3">
    <source>
        <dbReference type="ARBA" id="ARBA00022448"/>
    </source>
</evidence>
<dbReference type="InterPro" id="IPR045315">
    <property type="entry name" value="Mtm1-like"/>
</dbReference>
<keyword evidence="3" id="KW-0813">Transport</keyword>
<keyword evidence="5" id="KW-0677">Repeat</keyword>
<feature type="repeat" description="Solcar" evidence="10">
    <location>
        <begin position="964"/>
        <end position="1107"/>
    </location>
</feature>
<comment type="similarity">
    <text evidence="2">Belongs to the mitochondrial carrier (TC 2.A.29) family.</text>
</comment>
<protein>
    <submittedName>
        <fullName evidence="12">Mitochondrial Carrier (MC) Family</fullName>
    </submittedName>
</protein>
<dbReference type="Pfam" id="PF00153">
    <property type="entry name" value="Mito_carr"/>
    <property type="match status" value="3"/>
</dbReference>
<dbReference type="Gene3D" id="1.50.40.10">
    <property type="entry name" value="Mitochondrial carrier domain"/>
    <property type="match status" value="1"/>
</dbReference>
<accession>A0A1W0A0J9</accession>
<sequence length="1298" mass="145990">MDFCLIPHPHRYVHYDVRISELEMNTIDVGISVDWTAEEASILDTLLSSPKPSKADKHRVVLARYRKRKRDELLQLRCTASELEARLTHLQELHQLEDLEHPPSKWQKLANKERQREMAAMAENAQLRDLVRNQLVTAQIFAKLIAKAWEERSSTMPMDLEEDKWKSLHLVADPTLRAAGMVNILDRERANVESAFIEAGLIDVEADFQKHISKCIPDTPHEFQNVVYRHTRLPLKYVAEGVWRCIRGTAGGIPNINRHCTQFVNVDKYTSYVKGWLEHPLGRFQRRVLCKLYFDNEQVTEATQCLVVCRSIEQDDVDPYDSNQPYSNEVSWHLLEAAADGVLKEDRQWTLETMDMLETYTCMEIAVLDESKIPKKLAGIWHHIMLAVGGDSTYLNVIDAHLNATKKKLKNLGEMNMNENGALDQLFVPKFSNVVDPFPEFTENAIPVALAGFHMVFNPIVPRIIETHNMHDSIVGYAYSASTPELLALKELELQIVLGRLHNNKRTRVEDGVGHRPTLIVLSSDSLGKDHSPLHNMPISSHLPVDWGYVPHLVEFRRGNVPIVLSIPHGGASSVASILGRWQLNNLTQRSQSKTSTKRFTTFADTRTIHVGADASKAFQMLTDGCQPYLVIAKFHRKYVDVNRAPNEDAYVRDTSLSKHIYEKYHSTLLHTIQEIWLRFPMHDPLILDIHGQRAATCPFLGISNVESKQLVYLGTRNGLTIHSMHSLQQSFVGYLHEALQDKAWLGVYPLAEQDKEGYWWWEKERKEFLGGFIVRTYGFAETNANAIQLEFGASMRGADVDMHTEESKMLRQRTSEALAIAMASHVQCIDFKHSLDSDFTCQRFLQPDAKGYDVSRTAGLALFGLVYYGGPCKSLYLYFDKVMGTKPTPRTVVLQTFIDCYVHTPIFLIPSFYFITNGVKGKSIEQTTIQLKREWHTASFGSAGTGPLVNMNASRKPKESVFASSVKKSIAASSGAMMTSLFVTPLDVAKVRLQAQTSNFSTMCATSKSKTACVQHSPRITPCRSMRNPLLAAAPKAPCKFRQMTVHCVQANCHAHQPLSGTFATLRHVFHTEGLRGLYAGLPPTLMLAVPSTVLYYTSYDYMVREGKKKFPELSVIMPLLAGSSARIVAATIVSPLELVRTRMQGHGKNFQGNGMWNTLRTAVQQQGFKALYRGLNATLARDVPFSAIYWTCFEHFRSTLEAKFPESTKIEQSFGAGAMAGAIAATLTTPFDVVKTLQQVDGTMNMSTAEVLRRLIHTQGPQAIMTGLTPRLAKIVPSCAIMISSYELGKLYLGID</sequence>
<dbReference type="CDD" id="cd14686">
    <property type="entry name" value="bZIP"/>
    <property type="match status" value="1"/>
</dbReference>
<feature type="repeat" description="Solcar" evidence="10">
    <location>
        <begin position="1115"/>
        <end position="1201"/>
    </location>
</feature>
<organism evidence="12 13">
    <name type="scientific">Thraustotheca clavata</name>
    <dbReference type="NCBI Taxonomy" id="74557"/>
    <lineage>
        <taxon>Eukaryota</taxon>
        <taxon>Sar</taxon>
        <taxon>Stramenopiles</taxon>
        <taxon>Oomycota</taxon>
        <taxon>Saprolegniomycetes</taxon>
        <taxon>Saprolegniales</taxon>
        <taxon>Achlyaceae</taxon>
        <taxon>Thraustotheca</taxon>
    </lineage>
</organism>
<gene>
    <name evidence="12" type="ORF">THRCLA_03885</name>
</gene>
<evidence type="ECO:0000313" key="12">
    <source>
        <dbReference type="EMBL" id="OQS03822.1"/>
    </source>
</evidence>
<dbReference type="InterPro" id="IPR018108">
    <property type="entry name" value="MCP_transmembrane"/>
</dbReference>
<keyword evidence="6" id="KW-0999">Mitochondrion inner membrane</keyword>
<evidence type="ECO:0000256" key="7">
    <source>
        <dbReference type="ARBA" id="ARBA00022989"/>
    </source>
</evidence>
<evidence type="ECO:0000256" key="9">
    <source>
        <dbReference type="ARBA" id="ARBA00023136"/>
    </source>
</evidence>
<keyword evidence="11" id="KW-0175">Coiled coil</keyword>
<dbReference type="InterPro" id="IPR023395">
    <property type="entry name" value="MCP_dom_sf"/>
</dbReference>
<keyword evidence="4 10" id="KW-0812">Transmembrane</keyword>
<name>A0A1W0A0J9_9STRA</name>
<evidence type="ECO:0000256" key="10">
    <source>
        <dbReference type="PROSITE-ProRule" id="PRU00282"/>
    </source>
</evidence>
<keyword evidence="8" id="KW-0496">Mitochondrion</keyword>
<dbReference type="SUPFAM" id="SSF103506">
    <property type="entry name" value="Mitochondrial carrier"/>
    <property type="match status" value="1"/>
</dbReference>
<dbReference type="GO" id="GO:1990542">
    <property type="term" value="P:mitochondrial transmembrane transport"/>
    <property type="evidence" value="ECO:0007669"/>
    <property type="project" value="InterPro"/>
</dbReference>
<dbReference type="SUPFAM" id="SSF53187">
    <property type="entry name" value="Zn-dependent exopeptidases"/>
    <property type="match status" value="1"/>
</dbReference>
<comment type="caution">
    <text evidence="12">The sequence shown here is derived from an EMBL/GenBank/DDBJ whole genome shotgun (WGS) entry which is preliminary data.</text>
</comment>
<proteinExistence type="inferred from homology"/>
<dbReference type="GO" id="GO:0005743">
    <property type="term" value="C:mitochondrial inner membrane"/>
    <property type="evidence" value="ECO:0007669"/>
    <property type="project" value="UniProtKB-SubCell"/>
</dbReference>
<feature type="repeat" description="Solcar" evidence="10">
    <location>
        <begin position="1210"/>
        <end position="1294"/>
    </location>
</feature>
<evidence type="ECO:0000256" key="2">
    <source>
        <dbReference type="ARBA" id="ARBA00006375"/>
    </source>
</evidence>
<evidence type="ECO:0000256" key="5">
    <source>
        <dbReference type="ARBA" id="ARBA00022737"/>
    </source>
</evidence>
<keyword evidence="7" id="KW-1133">Transmembrane helix</keyword>
<comment type="subcellular location">
    <subcellularLocation>
        <location evidence="1">Mitochondrion inner membrane</location>
        <topology evidence="1">Multi-pass membrane protein</topology>
    </subcellularLocation>
</comment>
<evidence type="ECO:0000313" key="13">
    <source>
        <dbReference type="Proteomes" id="UP000243217"/>
    </source>
</evidence>
<dbReference type="PANTHER" id="PTHR45760:SF2">
    <property type="entry name" value="FI19922P1-RELATED"/>
    <property type="match status" value="1"/>
</dbReference>
<evidence type="ECO:0000256" key="8">
    <source>
        <dbReference type="ARBA" id="ARBA00023128"/>
    </source>
</evidence>
<evidence type="ECO:0000256" key="11">
    <source>
        <dbReference type="SAM" id="Coils"/>
    </source>
</evidence>
<dbReference type="PANTHER" id="PTHR45760">
    <property type="entry name" value="FI19922P1-RELATED"/>
    <property type="match status" value="1"/>
</dbReference>
<dbReference type="PROSITE" id="PS50920">
    <property type="entry name" value="SOLCAR"/>
    <property type="match status" value="3"/>
</dbReference>
<dbReference type="STRING" id="74557.A0A1W0A0J9"/>
<keyword evidence="9 10" id="KW-0472">Membrane</keyword>
<evidence type="ECO:0000256" key="1">
    <source>
        <dbReference type="ARBA" id="ARBA00004448"/>
    </source>
</evidence>
<dbReference type="EMBL" id="JNBS01000756">
    <property type="protein sequence ID" value="OQS03822.1"/>
    <property type="molecule type" value="Genomic_DNA"/>
</dbReference>
<dbReference type="OrthoDB" id="71260at2759"/>
<evidence type="ECO:0000256" key="6">
    <source>
        <dbReference type="ARBA" id="ARBA00022792"/>
    </source>
</evidence>
<keyword evidence="13" id="KW-1185">Reference proteome</keyword>
<evidence type="ECO:0000256" key="4">
    <source>
        <dbReference type="ARBA" id="ARBA00022692"/>
    </source>
</evidence>